<dbReference type="PATRIC" id="fig|1127696.3.peg.2"/>
<keyword evidence="5 9" id="KW-0067">ATP-binding</keyword>
<dbReference type="InterPro" id="IPR000432">
    <property type="entry name" value="DNA_mismatch_repair_MutS_C"/>
</dbReference>
<dbReference type="SUPFAM" id="SSF52540">
    <property type="entry name" value="P-loop containing nucleoside triphosphate hydrolases"/>
    <property type="match status" value="1"/>
</dbReference>
<dbReference type="GO" id="GO:0005829">
    <property type="term" value="C:cytosol"/>
    <property type="evidence" value="ECO:0007669"/>
    <property type="project" value="TreeGrafter"/>
</dbReference>
<dbReference type="RefSeq" id="WP_005467946.1">
    <property type="nucleotide sequence ID" value="NZ_KB291034.1"/>
</dbReference>
<dbReference type="FunFam" id="3.40.50.300:FF:000870">
    <property type="entry name" value="MutS protein homolog 4"/>
    <property type="match status" value="1"/>
</dbReference>
<evidence type="ECO:0000256" key="3">
    <source>
        <dbReference type="ARBA" id="ARBA00022741"/>
    </source>
</evidence>
<comment type="similarity">
    <text evidence="1 9 10">Belongs to the DNA mismatch repair MutS family.</text>
</comment>
<evidence type="ECO:0000313" key="14">
    <source>
        <dbReference type="Proteomes" id="UP000010408"/>
    </source>
</evidence>
<dbReference type="SMART" id="SM00534">
    <property type="entry name" value="MUTSac"/>
    <property type="match status" value="1"/>
</dbReference>
<dbReference type="InterPro" id="IPR036678">
    <property type="entry name" value="MutS_con_dom_sf"/>
</dbReference>
<comment type="caution">
    <text evidence="13">The sequence shown here is derived from an EMBL/GenBank/DDBJ whole genome shotgun (WGS) entry which is preliminary data.</text>
</comment>
<dbReference type="PANTHER" id="PTHR11361:SF34">
    <property type="entry name" value="DNA MISMATCH REPAIR PROTEIN MSH1, MITOCHONDRIAL"/>
    <property type="match status" value="1"/>
</dbReference>
<dbReference type="NCBIfam" id="TIGR01070">
    <property type="entry name" value="mutS1"/>
    <property type="match status" value="1"/>
</dbReference>
<dbReference type="HOGENOM" id="CLU_002472_3_1_10"/>
<dbReference type="Pfam" id="PF05188">
    <property type="entry name" value="MutS_II"/>
    <property type="match status" value="1"/>
</dbReference>
<dbReference type="InterPro" id="IPR027417">
    <property type="entry name" value="P-loop_NTPase"/>
</dbReference>
<evidence type="ECO:0000256" key="9">
    <source>
        <dbReference type="HAMAP-Rule" id="MF_00096"/>
    </source>
</evidence>
<dbReference type="InterPro" id="IPR007861">
    <property type="entry name" value="DNA_mismatch_repair_MutS_clamp"/>
</dbReference>
<dbReference type="GO" id="GO:0140664">
    <property type="term" value="F:ATP-dependent DNA damage sensor activity"/>
    <property type="evidence" value="ECO:0007669"/>
    <property type="project" value="InterPro"/>
</dbReference>
<evidence type="ECO:0000256" key="5">
    <source>
        <dbReference type="ARBA" id="ARBA00022840"/>
    </source>
</evidence>
<protein>
    <recommendedName>
        <fullName evidence="2 9">DNA mismatch repair protein MutS</fullName>
    </recommendedName>
</protein>
<dbReference type="InterPro" id="IPR005748">
    <property type="entry name" value="DNA_mismatch_repair_MutS"/>
</dbReference>
<dbReference type="Pfam" id="PF05192">
    <property type="entry name" value="MutS_III"/>
    <property type="match status" value="1"/>
</dbReference>
<dbReference type="AlphaFoldDB" id="L1NJI8"/>
<keyword evidence="11" id="KW-0175">Coiled coil</keyword>
<evidence type="ECO:0000259" key="12">
    <source>
        <dbReference type="PROSITE" id="PS00486"/>
    </source>
</evidence>
<dbReference type="Proteomes" id="UP000010408">
    <property type="component" value="Unassembled WGS sequence"/>
</dbReference>
<dbReference type="Gene3D" id="3.30.420.110">
    <property type="entry name" value="MutS, connector domain"/>
    <property type="match status" value="1"/>
</dbReference>
<dbReference type="InterPro" id="IPR007860">
    <property type="entry name" value="DNA_mmatch_repair_MutS_con_dom"/>
</dbReference>
<keyword evidence="4 9" id="KW-0227">DNA damage</keyword>
<dbReference type="InterPro" id="IPR036187">
    <property type="entry name" value="DNA_mismatch_repair_MutS_sf"/>
</dbReference>
<dbReference type="Pfam" id="PF05190">
    <property type="entry name" value="MutS_IV"/>
    <property type="match status" value="1"/>
</dbReference>
<evidence type="ECO:0000256" key="1">
    <source>
        <dbReference type="ARBA" id="ARBA00006271"/>
    </source>
</evidence>
<keyword evidence="3 9" id="KW-0547">Nucleotide-binding</keyword>
<evidence type="ECO:0000256" key="8">
    <source>
        <dbReference type="ARBA" id="ARBA00024647"/>
    </source>
</evidence>
<evidence type="ECO:0000256" key="4">
    <source>
        <dbReference type="ARBA" id="ARBA00022763"/>
    </source>
</evidence>
<comment type="function">
    <text evidence="8 9">This protein is involved in the repair of mismatches in DNA. It is possible that it carries out the mismatch recognition step. This protein has a weak ATPase activity.</text>
</comment>
<feature type="binding site" evidence="9">
    <location>
        <begin position="618"/>
        <end position="625"/>
    </location>
    <ligand>
        <name>ATP</name>
        <dbReference type="ChEBI" id="CHEBI:30616"/>
    </ligand>
</feature>
<dbReference type="PIRSF" id="PIRSF037677">
    <property type="entry name" value="DNA_mis_repair_Msh6"/>
    <property type="match status" value="1"/>
</dbReference>
<dbReference type="STRING" id="1127696.HMPREF9134_00003"/>
<evidence type="ECO:0000256" key="7">
    <source>
        <dbReference type="ARBA" id="ARBA00023204"/>
    </source>
</evidence>
<dbReference type="Gene3D" id="3.40.50.300">
    <property type="entry name" value="P-loop containing nucleotide triphosphate hydrolases"/>
    <property type="match status" value="1"/>
</dbReference>
<dbReference type="Gene3D" id="1.10.1420.10">
    <property type="match status" value="2"/>
</dbReference>
<dbReference type="InterPro" id="IPR045076">
    <property type="entry name" value="MutS"/>
</dbReference>
<evidence type="ECO:0000313" key="13">
    <source>
        <dbReference type="EMBL" id="EKY03337.1"/>
    </source>
</evidence>
<evidence type="ECO:0000256" key="2">
    <source>
        <dbReference type="ARBA" id="ARBA00021982"/>
    </source>
</evidence>
<dbReference type="Pfam" id="PF00488">
    <property type="entry name" value="MutS_V"/>
    <property type="match status" value="1"/>
</dbReference>
<dbReference type="InterPro" id="IPR016151">
    <property type="entry name" value="DNA_mismatch_repair_MutS_N"/>
</dbReference>
<dbReference type="SUPFAM" id="SSF53150">
    <property type="entry name" value="DNA repair protein MutS, domain II"/>
    <property type="match status" value="1"/>
</dbReference>
<dbReference type="GO" id="GO:0003684">
    <property type="term" value="F:damaged DNA binding"/>
    <property type="evidence" value="ECO:0007669"/>
    <property type="project" value="UniProtKB-UniRule"/>
</dbReference>
<organism evidence="13 14">
    <name type="scientific">Porphyromonas catoniae F0037</name>
    <dbReference type="NCBI Taxonomy" id="1127696"/>
    <lineage>
        <taxon>Bacteria</taxon>
        <taxon>Pseudomonadati</taxon>
        <taxon>Bacteroidota</taxon>
        <taxon>Bacteroidia</taxon>
        <taxon>Bacteroidales</taxon>
        <taxon>Porphyromonadaceae</taxon>
        <taxon>Porphyromonas</taxon>
    </lineage>
</organism>
<dbReference type="HAMAP" id="MF_00096">
    <property type="entry name" value="MutS"/>
    <property type="match status" value="1"/>
</dbReference>
<dbReference type="GO" id="GO:0006298">
    <property type="term" value="P:mismatch repair"/>
    <property type="evidence" value="ECO:0007669"/>
    <property type="project" value="UniProtKB-UniRule"/>
</dbReference>
<reference evidence="13 14" key="1">
    <citation type="submission" date="2012-05" db="EMBL/GenBank/DDBJ databases">
        <authorList>
            <person name="Weinstock G."/>
            <person name="Sodergren E."/>
            <person name="Lobos E.A."/>
            <person name="Fulton L."/>
            <person name="Fulton R."/>
            <person name="Courtney L."/>
            <person name="Fronick C."/>
            <person name="O'Laughlin M."/>
            <person name="Godfrey J."/>
            <person name="Wilson R.M."/>
            <person name="Miner T."/>
            <person name="Farmer C."/>
            <person name="Delehaunty K."/>
            <person name="Cordes M."/>
            <person name="Minx P."/>
            <person name="Tomlinson C."/>
            <person name="Chen J."/>
            <person name="Wollam A."/>
            <person name="Pepin K.H."/>
            <person name="Bhonagiri V."/>
            <person name="Zhang X."/>
            <person name="Suruliraj S."/>
            <person name="Warren W."/>
            <person name="Mitreva M."/>
            <person name="Mardis E.R."/>
            <person name="Wilson R.K."/>
        </authorList>
    </citation>
    <scope>NUCLEOTIDE SEQUENCE [LARGE SCALE GENOMIC DNA]</scope>
    <source>
        <strain evidence="13 14">F0037</strain>
    </source>
</reference>
<keyword evidence="6 9" id="KW-0238">DNA-binding</keyword>
<dbReference type="SUPFAM" id="SSF55271">
    <property type="entry name" value="DNA repair protein MutS, domain I"/>
    <property type="match status" value="1"/>
</dbReference>
<evidence type="ECO:0000256" key="6">
    <source>
        <dbReference type="ARBA" id="ARBA00023125"/>
    </source>
</evidence>
<evidence type="ECO:0000256" key="11">
    <source>
        <dbReference type="SAM" id="Coils"/>
    </source>
</evidence>
<dbReference type="FunFam" id="3.40.1170.10:FF:000001">
    <property type="entry name" value="DNA mismatch repair protein MutS"/>
    <property type="match status" value="1"/>
</dbReference>
<accession>L1NJI8</accession>
<feature type="domain" description="DNA mismatch repair proteins mutS family" evidence="12">
    <location>
        <begin position="692"/>
        <end position="708"/>
    </location>
</feature>
<sequence length="883" mass="98713">MAKKIVETPLMKQYLEIKAKHPDAVLLFRVGDFYETFSEDAITASEILGITLTKRANGSAAHVELAGFPHHALDTYLPKLVRAGKRVAICDQLEDPKQTKKLVKRGITELVTPGVVLGDNVLKNKENNYLAAVYLTDNGQGSISLLDISTGEFLVSEGTNEHLDKLLSSYLPKEVLVERKTRGTFDRTFAYRGFVFEVEDWTFAVENNRQKLQNQLGVKSLKGLGLENKKLSIASAGAILNYLELTSHNELGHITTLRSIDRLGTMRLDSFTFRSLEILQPMSYEGGKSLLDVLDATVTPMGGRLLRHWLSFPLIELPEIHRRQQVVAALVRDAELRRTLGEHMMGIGDLERMASKVALGRISPRETRVIAHSLRSTAQITSLLSKAEGEELHRMAERFETNEEIILDIEQTLIDEPPIALGRGAVIASGVNEELDELRNLSSHGKDYLVHLQDRESRKAGIPLKIAFNNVFGYYVEVRSQHTKSVPETWTRKQTLVGAERYIFPELKEYEEKILGAEERIAAIEARLYSELIARLSRHIQLLQRNARTLAELDCLISFASCAEANRYVCPVVDEGTVLDIKQGRHPVIEKQLPFGESYVPNDVHLDQKETQIMVITGPNMSGKSALLRQTALITLLAQIGSFVPAEAAHIGLVDGIFTRVGASDNISRGESTFMVEMQEAASILNNLSDRSLILFDELGRGTSTYDGISIAWAIIEYLHDNRHGRPKTLFATHYHELNDLENRLERVKNFNVSAREIEGKMLFLRKLIPGGSEHSFGIQVARLGGMPQSITQRATEILVQLEEAHIHEVTGLGTEIKITKAKKPSPTNTEGVQGVQMSFFQLDDPVLSDIRERLLQVDINSLTPLEALNKLSEIQRLLTTPQ</sequence>
<feature type="coiled-coil region" evidence="11">
    <location>
        <begin position="507"/>
        <end position="553"/>
    </location>
</feature>
<dbReference type="eggNOG" id="COG0249">
    <property type="taxonomic scope" value="Bacteria"/>
</dbReference>
<dbReference type="NCBIfam" id="NF003810">
    <property type="entry name" value="PRK05399.1"/>
    <property type="match status" value="1"/>
</dbReference>
<dbReference type="InterPro" id="IPR017261">
    <property type="entry name" value="DNA_mismatch_repair_MutS/MSH"/>
</dbReference>
<dbReference type="SMART" id="SM00533">
    <property type="entry name" value="MUTSd"/>
    <property type="match status" value="1"/>
</dbReference>
<dbReference type="CDD" id="cd03284">
    <property type="entry name" value="ABC_MutS1"/>
    <property type="match status" value="1"/>
</dbReference>
<dbReference type="Pfam" id="PF01624">
    <property type="entry name" value="MutS_I"/>
    <property type="match status" value="1"/>
</dbReference>
<dbReference type="PROSITE" id="PS00486">
    <property type="entry name" value="DNA_MISMATCH_REPAIR_2"/>
    <property type="match status" value="1"/>
</dbReference>
<dbReference type="PANTHER" id="PTHR11361">
    <property type="entry name" value="DNA MISMATCH REPAIR PROTEIN MUTS FAMILY MEMBER"/>
    <property type="match status" value="1"/>
</dbReference>
<proteinExistence type="inferred from homology"/>
<dbReference type="Gene3D" id="3.40.1170.10">
    <property type="entry name" value="DNA repair protein MutS, domain I"/>
    <property type="match status" value="1"/>
</dbReference>
<dbReference type="GO" id="GO:0030983">
    <property type="term" value="F:mismatched DNA binding"/>
    <property type="evidence" value="ECO:0007669"/>
    <property type="project" value="InterPro"/>
</dbReference>
<dbReference type="GO" id="GO:0005524">
    <property type="term" value="F:ATP binding"/>
    <property type="evidence" value="ECO:0007669"/>
    <property type="project" value="UniProtKB-UniRule"/>
</dbReference>
<dbReference type="EMBL" id="AMEQ01000002">
    <property type="protein sequence ID" value="EKY03337.1"/>
    <property type="molecule type" value="Genomic_DNA"/>
</dbReference>
<name>L1NJI8_9PORP</name>
<keyword evidence="7 9" id="KW-0234">DNA repair</keyword>
<evidence type="ECO:0000256" key="10">
    <source>
        <dbReference type="RuleBase" id="RU003756"/>
    </source>
</evidence>
<dbReference type="InterPro" id="IPR007695">
    <property type="entry name" value="DNA_mismatch_repair_MutS-lik_N"/>
</dbReference>
<dbReference type="InterPro" id="IPR007696">
    <property type="entry name" value="DNA_mismatch_repair_MutS_core"/>
</dbReference>
<dbReference type="SUPFAM" id="SSF48334">
    <property type="entry name" value="DNA repair protein MutS, domain III"/>
    <property type="match status" value="1"/>
</dbReference>
<gene>
    <name evidence="9" type="primary">mutS</name>
    <name evidence="13" type="ORF">HMPREF9134_00003</name>
</gene>